<dbReference type="Gene3D" id="1.10.510.10">
    <property type="entry name" value="Transferase(Phosphotransferase) domain 1"/>
    <property type="match status" value="1"/>
</dbReference>
<name>A0ABR2VDZ6_9PEZI</name>
<reference evidence="1 2" key="1">
    <citation type="journal article" date="2024" name="J. Plant Pathol.">
        <title>Sequence and assembly of the genome of Seiridium unicorne, isolate CBS 538.82, causal agent of cypress canker disease.</title>
        <authorList>
            <person name="Scali E."/>
            <person name="Rocca G.D."/>
            <person name="Danti R."/>
            <person name="Garbelotto M."/>
            <person name="Barberini S."/>
            <person name="Baroncelli R."/>
            <person name="Emiliani G."/>
        </authorList>
    </citation>
    <scope>NUCLEOTIDE SEQUENCE [LARGE SCALE GENOMIC DNA]</scope>
    <source>
        <strain evidence="1 2">BM-138-508</strain>
    </source>
</reference>
<evidence type="ECO:0000313" key="1">
    <source>
        <dbReference type="EMBL" id="KAK9424724.1"/>
    </source>
</evidence>
<keyword evidence="2" id="KW-1185">Reference proteome</keyword>
<protein>
    <recommendedName>
        <fullName evidence="3">Protein kinase domain-containing protein</fullName>
    </recommendedName>
</protein>
<organism evidence="1 2">
    <name type="scientific">Seiridium unicorne</name>
    <dbReference type="NCBI Taxonomy" id="138068"/>
    <lineage>
        <taxon>Eukaryota</taxon>
        <taxon>Fungi</taxon>
        <taxon>Dikarya</taxon>
        <taxon>Ascomycota</taxon>
        <taxon>Pezizomycotina</taxon>
        <taxon>Sordariomycetes</taxon>
        <taxon>Xylariomycetidae</taxon>
        <taxon>Amphisphaeriales</taxon>
        <taxon>Sporocadaceae</taxon>
        <taxon>Seiridium</taxon>
    </lineage>
</organism>
<accession>A0ABR2VDZ6</accession>
<dbReference type="Proteomes" id="UP001408356">
    <property type="component" value="Unassembled WGS sequence"/>
</dbReference>
<evidence type="ECO:0000313" key="2">
    <source>
        <dbReference type="Proteomes" id="UP001408356"/>
    </source>
</evidence>
<dbReference type="InterPro" id="IPR011009">
    <property type="entry name" value="Kinase-like_dom_sf"/>
</dbReference>
<gene>
    <name evidence="1" type="ORF">SUNI508_13507</name>
</gene>
<dbReference type="EMBL" id="JARVKF010000033">
    <property type="protein sequence ID" value="KAK9424724.1"/>
    <property type="molecule type" value="Genomic_DNA"/>
</dbReference>
<comment type="caution">
    <text evidence="1">The sequence shown here is derived from an EMBL/GenBank/DDBJ whole genome shotgun (WGS) entry which is preliminary data.</text>
</comment>
<proteinExistence type="predicted"/>
<evidence type="ECO:0008006" key="3">
    <source>
        <dbReference type="Google" id="ProtNLM"/>
    </source>
</evidence>
<sequence>MTTDRARRTAHILKTQFAKDGQYEFESHIGSGEQADVYTIRRANQAQGPDRVVVKIPLSGFETIFGGGNVAANEFSERVALQHLRGAAHVVQIIEPQGLDPLAAVAGSLSNGQWIYMEHLANGTLNSFLSRAASHKIFIPNRMIWRLMMCYVRMACALAWPNAHDPSITRVEDPLPHIPPYVLLNSDMHSGNLMFGPLAPDSSDIEHGLVPILKMIDLGLVRKRLTPDPAAFDKMTKEFVRRIGREVERIAAVGRGHISDQGVDPDLRSTVLATQREEDLLKPSLSELATVTAKAIQERDAAWYGRNMPTTVNPANEDDPAIRQI</sequence>
<dbReference type="SUPFAM" id="SSF56112">
    <property type="entry name" value="Protein kinase-like (PK-like)"/>
    <property type="match status" value="1"/>
</dbReference>